<dbReference type="Proteomes" id="UP001589890">
    <property type="component" value="Unassembled WGS sequence"/>
</dbReference>
<accession>A0ABV6QD07</accession>
<proteinExistence type="predicted"/>
<reference evidence="2 3" key="1">
    <citation type="submission" date="2024-09" db="EMBL/GenBank/DDBJ databases">
        <authorList>
            <person name="Sun Q."/>
            <person name="Mori K."/>
        </authorList>
    </citation>
    <scope>NUCLEOTIDE SEQUENCE [LARGE SCALE GENOMIC DNA]</scope>
    <source>
        <strain evidence="2 3">CGMCC 1.15906</strain>
    </source>
</reference>
<keyword evidence="1" id="KW-0812">Transmembrane</keyword>
<dbReference type="PANTHER" id="PTHR37305:SF1">
    <property type="entry name" value="MEMBRANE PROTEIN"/>
    <property type="match status" value="1"/>
</dbReference>
<sequence length="237" mass="24657">MITTIARLTYSTLFGHRRGLLMFILPGVLLALSVVLRLTVDDRSVVGIELLQQLALAVILPLVALIAGTGAIATEIDDGSIVYLLSKPIKRYTIVLTKAVVAFACIAVFGALPTLLSGLILGTSLSVSLAFAIGALVAGAAYTAIFLALSVMTGNAVTIGLLYALLWESVMGTYVPGARTLSVQQWALSIIDKLASGNDLDPAVKLPLAIILLVAVTALGLSLAVSRLRSLTLSSAE</sequence>
<organism evidence="2 3">
    <name type="scientific">Kribbella deserti</name>
    <dbReference type="NCBI Taxonomy" id="1926257"/>
    <lineage>
        <taxon>Bacteria</taxon>
        <taxon>Bacillati</taxon>
        <taxon>Actinomycetota</taxon>
        <taxon>Actinomycetes</taxon>
        <taxon>Propionibacteriales</taxon>
        <taxon>Kribbellaceae</taxon>
        <taxon>Kribbella</taxon>
    </lineage>
</organism>
<keyword evidence="1" id="KW-0472">Membrane</keyword>
<name>A0ABV6QD07_9ACTN</name>
<feature type="transmembrane region" description="Helical" evidence="1">
    <location>
        <begin position="118"/>
        <end position="138"/>
    </location>
</feature>
<gene>
    <name evidence="2" type="ORF">ACFFGN_00485</name>
</gene>
<evidence type="ECO:0000313" key="3">
    <source>
        <dbReference type="Proteomes" id="UP001589890"/>
    </source>
</evidence>
<keyword evidence="1" id="KW-1133">Transmembrane helix</keyword>
<feature type="transmembrane region" description="Helical" evidence="1">
    <location>
        <begin position="145"/>
        <end position="166"/>
    </location>
</feature>
<protein>
    <submittedName>
        <fullName evidence="2">ABC transporter permease</fullName>
    </submittedName>
</protein>
<feature type="transmembrane region" description="Helical" evidence="1">
    <location>
        <begin position="94"/>
        <end position="112"/>
    </location>
</feature>
<dbReference type="EMBL" id="JBHLTC010000001">
    <property type="protein sequence ID" value="MFC0622519.1"/>
    <property type="molecule type" value="Genomic_DNA"/>
</dbReference>
<keyword evidence="3" id="KW-1185">Reference proteome</keyword>
<comment type="caution">
    <text evidence="2">The sequence shown here is derived from an EMBL/GenBank/DDBJ whole genome shotgun (WGS) entry which is preliminary data.</text>
</comment>
<feature type="transmembrane region" description="Helical" evidence="1">
    <location>
        <begin position="20"/>
        <end position="38"/>
    </location>
</feature>
<evidence type="ECO:0000313" key="2">
    <source>
        <dbReference type="EMBL" id="MFC0622519.1"/>
    </source>
</evidence>
<evidence type="ECO:0000256" key="1">
    <source>
        <dbReference type="SAM" id="Phobius"/>
    </source>
</evidence>
<feature type="transmembrane region" description="Helical" evidence="1">
    <location>
        <begin position="50"/>
        <end position="73"/>
    </location>
</feature>
<dbReference type="Pfam" id="PF12679">
    <property type="entry name" value="ABC2_membrane_2"/>
    <property type="match status" value="1"/>
</dbReference>
<dbReference type="RefSeq" id="WP_380043197.1">
    <property type="nucleotide sequence ID" value="NZ_JBHLTC010000001.1"/>
</dbReference>
<dbReference type="PANTHER" id="PTHR37305">
    <property type="entry name" value="INTEGRAL MEMBRANE PROTEIN-RELATED"/>
    <property type="match status" value="1"/>
</dbReference>
<feature type="transmembrane region" description="Helical" evidence="1">
    <location>
        <begin position="206"/>
        <end position="225"/>
    </location>
</feature>